<feature type="chain" id="PRO_5046539960" evidence="1">
    <location>
        <begin position="18"/>
        <end position="134"/>
    </location>
</feature>
<reference evidence="2 3" key="1">
    <citation type="submission" date="2024-07" db="EMBL/GenBank/DDBJ databases">
        <title>Enhanced genomic and transcriptomic resources for Trichinella pseudospiralis and T. spiralis underpin the discovery of pronounced molecular differences between stages and species.</title>
        <authorList>
            <person name="Pasi K.K."/>
            <person name="La Rosa G."/>
            <person name="Gomez-Morales M.A."/>
            <person name="Tosini F."/>
            <person name="Sumanam S."/>
            <person name="Young N.D."/>
            <person name="Chang B.C."/>
            <person name="Robin G.B."/>
        </authorList>
    </citation>
    <scope>NUCLEOTIDE SEQUENCE [LARGE SCALE GENOMIC DNA]</scope>
    <source>
        <strain evidence="2">ISS534</strain>
    </source>
</reference>
<keyword evidence="3" id="KW-1185">Reference proteome</keyword>
<name>A0ABR3KPH6_TRISP</name>
<evidence type="ECO:0000256" key="1">
    <source>
        <dbReference type="SAM" id="SignalP"/>
    </source>
</evidence>
<organism evidence="2 3">
    <name type="scientific">Trichinella spiralis</name>
    <name type="common">Trichina worm</name>
    <dbReference type="NCBI Taxonomy" id="6334"/>
    <lineage>
        <taxon>Eukaryota</taxon>
        <taxon>Metazoa</taxon>
        <taxon>Ecdysozoa</taxon>
        <taxon>Nematoda</taxon>
        <taxon>Enoplea</taxon>
        <taxon>Dorylaimia</taxon>
        <taxon>Trichinellida</taxon>
        <taxon>Trichinellidae</taxon>
        <taxon>Trichinella</taxon>
    </lineage>
</organism>
<keyword evidence="1" id="KW-0732">Signal</keyword>
<feature type="signal peptide" evidence="1">
    <location>
        <begin position="1"/>
        <end position="17"/>
    </location>
</feature>
<dbReference type="Proteomes" id="UP001558632">
    <property type="component" value="Unassembled WGS sequence"/>
</dbReference>
<comment type="caution">
    <text evidence="2">The sequence shown here is derived from an EMBL/GenBank/DDBJ whole genome shotgun (WGS) entry which is preliminary data.</text>
</comment>
<proteinExistence type="predicted"/>
<protein>
    <submittedName>
        <fullName evidence="2">Asc-type amino acid transporter</fullName>
    </submittedName>
</protein>
<gene>
    <name evidence="2" type="ORF">TSPI_00145</name>
</gene>
<sequence>MVLSVEIQILIARIVQASSTTGENRDDISNAVGKFPMRAMMTVMMMHGTGVSGTNYPHLSHQRRCRPMTNELRCCERASTSVCNVLTDNFSFHPTAPFHHYSFTCCLFRRRRPALRRFQPTNQLTHTQLVVVFG</sequence>
<evidence type="ECO:0000313" key="3">
    <source>
        <dbReference type="Proteomes" id="UP001558632"/>
    </source>
</evidence>
<evidence type="ECO:0000313" key="2">
    <source>
        <dbReference type="EMBL" id="KAL1242492.1"/>
    </source>
</evidence>
<dbReference type="EMBL" id="JBEUSY010000198">
    <property type="protein sequence ID" value="KAL1242492.1"/>
    <property type="molecule type" value="Genomic_DNA"/>
</dbReference>
<accession>A0ABR3KPH6</accession>